<dbReference type="InterPro" id="IPR017850">
    <property type="entry name" value="Alkaline_phosphatase_core_sf"/>
</dbReference>
<dbReference type="Pfam" id="PF00884">
    <property type="entry name" value="Sulfatase"/>
    <property type="match status" value="1"/>
</dbReference>
<feature type="transmembrane region" description="Helical" evidence="1">
    <location>
        <begin position="68"/>
        <end position="87"/>
    </location>
</feature>
<dbReference type="RefSeq" id="WP_219802622.1">
    <property type="nucleotide sequence ID" value="NZ_CP080096.1"/>
</dbReference>
<evidence type="ECO:0000313" key="4">
    <source>
        <dbReference type="Proteomes" id="UP000826462"/>
    </source>
</evidence>
<feature type="transmembrane region" description="Helical" evidence="1">
    <location>
        <begin position="146"/>
        <end position="167"/>
    </location>
</feature>
<keyword evidence="1" id="KW-0472">Membrane</keyword>
<evidence type="ECO:0000313" key="3">
    <source>
        <dbReference type="EMBL" id="QYD73064.1"/>
    </source>
</evidence>
<dbReference type="PANTHER" id="PTHR30443">
    <property type="entry name" value="INNER MEMBRANE PROTEIN"/>
    <property type="match status" value="1"/>
</dbReference>
<sequence>MRLKPTLLVKIGLLLLVINATNHGAFSRAHFLLVDKRLITLVIFGAIWILSLAAILAAAFHPSPVVRLFWAVPLSVAGTAAFAYYAVQQSEFFIFDVLNFWSARHDTNRALDFYSGAIVPSLTVFFVSFVAFSMPTGLSTEVHRPMRFALSMAPLLPIVLMILVVLYRDGKGSDAMPKQFAPLSLTVLAAYKIDTGRFPDRHQVQLTPGTPLVRALVLMVDESVRADHVSLEPGNPYTPEWAAVRQPWIDFSPAVSGSNCSNNSNALLRFMANPRNLSTSITTNPTVWQYAKAAGFRTVYIDAQAGFISAYGKLQNYMTPAETNSIDRLYKLDASIPTHQLDDELVRITLSELSRGDRVFIYANKNGAHFPYVNDAPGDKKPPVAIDGNFVGNDPATLATYASAVRWSTDRTMAKLTRDANWNGMTMIYTSDHGQNFSPGHLTHCSSASNVDPQEGIVPLMVATEDPGLRQRFTGVSQRFPGHGSHFAIAPTLMELMGYAPADIASIYDESLLHNLDTKPRFVSDDLFGVFSSQANWHDVDPFTQRPRTQTARQHSVQAQVN</sequence>
<organism evidence="3 4">
    <name type="scientific">Paraburkholderia edwinii</name>
    <dbReference type="NCBI Taxonomy" id="2861782"/>
    <lineage>
        <taxon>Bacteria</taxon>
        <taxon>Pseudomonadati</taxon>
        <taxon>Pseudomonadota</taxon>
        <taxon>Betaproteobacteria</taxon>
        <taxon>Burkholderiales</taxon>
        <taxon>Burkholderiaceae</taxon>
        <taxon>Paraburkholderia</taxon>
    </lineage>
</organism>
<keyword evidence="4" id="KW-1185">Reference proteome</keyword>
<feature type="domain" description="Sulfatase N-terminal" evidence="2">
    <location>
        <begin position="216"/>
        <end position="499"/>
    </location>
</feature>
<dbReference type="PANTHER" id="PTHR30443:SF0">
    <property type="entry name" value="PHOSPHOETHANOLAMINE TRANSFERASE EPTA"/>
    <property type="match status" value="1"/>
</dbReference>
<dbReference type="Proteomes" id="UP000826462">
    <property type="component" value="Chromosome 2"/>
</dbReference>
<reference evidence="3 4" key="1">
    <citation type="submission" date="2021-07" db="EMBL/GenBank/DDBJ databases">
        <title>Paraburkholderia edwinii protects Aspergillus sp. from phenazines by acting as a toxin sponge.</title>
        <authorList>
            <person name="Dahlstrom K.M."/>
            <person name="Newman D.K."/>
        </authorList>
    </citation>
    <scope>NUCLEOTIDE SEQUENCE [LARGE SCALE GENOMIC DNA]</scope>
    <source>
        <strain evidence="3 4">Pe01</strain>
    </source>
</reference>
<dbReference type="InterPro" id="IPR040423">
    <property type="entry name" value="PEA_transferase"/>
</dbReference>
<feature type="transmembrane region" description="Helical" evidence="1">
    <location>
        <begin position="113"/>
        <end position="134"/>
    </location>
</feature>
<dbReference type="EMBL" id="CP080096">
    <property type="protein sequence ID" value="QYD73064.1"/>
    <property type="molecule type" value="Genomic_DNA"/>
</dbReference>
<proteinExistence type="predicted"/>
<dbReference type="Gene3D" id="3.40.720.10">
    <property type="entry name" value="Alkaline Phosphatase, subunit A"/>
    <property type="match status" value="1"/>
</dbReference>
<keyword evidence="1" id="KW-1133">Transmembrane helix</keyword>
<gene>
    <name evidence="3" type="ORF">KZJ38_25680</name>
</gene>
<protein>
    <submittedName>
        <fullName evidence="3">Sulfatase-like hydrolase/transferase</fullName>
    </submittedName>
</protein>
<keyword evidence="1" id="KW-0812">Transmembrane</keyword>
<name>A0ABX8UVS4_9BURK</name>
<dbReference type="InterPro" id="IPR000917">
    <property type="entry name" value="Sulfatase_N"/>
</dbReference>
<accession>A0ABX8UVS4</accession>
<evidence type="ECO:0000256" key="1">
    <source>
        <dbReference type="SAM" id="Phobius"/>
    </source>
</evidence>
<feature type="transmembrane region" description="Helical" evidence="1">
    <location>
        <begin position="37"/>
        <end position="61"/>
    </location>
</feature>
<evidence type="ECO:0000259" key="2">
    <source>
        <dbReference type="Pfam" id="PF00884"/>
    </source>
</evidence>
<dbReference type="SUPFAM" id="SSF53649">
    <property type="entry name" value="Alkaline phosphatase-like"/>
    <property type="match status" value="1"/>
</dbReference>